<gene>
    <name evidence="1" type="ORF">XENOCAPTIV_008563</name>
</gene>
<dbReference type="EMBL" id="JAHRIN010050613">
    <property type="protein sequence ID" value="MEQ2208607.1"/>
    <property type="molecule type" value="Genomic_DNA"/>
</dbReference>
<protein>
    <submittedName>
        <fullName evidence="1">Uncharacterized protein</fullName>
    </submittedName>
</protein>
<proteinExistence type="predicted"/>
<dbReference type="Proteomes" id="UP001434883">
    <property type="component" value="Unassembled WGS sequence"/>
</dbReference>
<sequence length="99" mass="11053">MLRQPVQCSLPGSCSLLLTGLFGFQLIYSSTLITLKMDRCRNQLSKSHLACFHHTNLSTGVYSTTFNYFYIPITAATNIDLSKSEVPKSSPRELPSCNF</sequence>
<evidence type="ECO:0000313" key="1">
    <source>
        <dbReference type="EMBL" id="MEQ2208607.1"/>
    </source>
</evidence>
<reference evidence="1 2" key="1">
    <citation type="submission" date="2021-06" db="EMBL/GenBank/DDBJ databases">
        <authorList>
            <person name="Palmer J.M."/>
        </authorList>
    </citation>
    <scope>NUCLEOTIDE SEQUENCE [LARGE SCALE GENOMIC DNA]</scope>
    <source>
        <strain evidence="1 2">XC_2019</strain>
        <tissue evidence="1">Muscle</tissue>
    </source>
</reference>
<keyword evidence="2" id="KW-1185">Reference proteome</keyword>
<name>A0ABV0RKD5_9TELE</name>
<accession>A0ABV0RKD5</accession>
<comment type="caution">
    <text evidence="1">The sequence shown here is derived from an EMBL/GenBank/DDBJ whole genome shotgun (WGS) entry which is preliminary data.</text>
</comment>
<evidence type="ECO:0000313" key="2">
    <source>
        <dbReference type="Proteomes" id="UP001434883"/>
    </source>
</evidence>
<organism evidence="1 2">
    <name type="scientific">Xenoophorus captivus</name>
    <dbReference type="NCBI Taxonomy" id="1517983"/>
    <lineage>
        <taxon>Eukaryota</taxon>
        <taxon>Metazoa</taxon>
        <taxon>Chordata</taxon>
        <taxon>Craniata</taxon>
        <taxon>Vertebrata</taxon>
        <taxon>Euteleostomi</taxon>
        <taxon>Actinopterygii</taxon>
        <taxon>Neopterygii</taxon>
        <taxon>Teleostei</taxon>
        <taxon>Neoteleostei</taxon>
        <taxon>Acanthomorphata</taxon>
        <taxon>Ovalentaria</taxon>
        <taxon>Atherinomorphae</taxon>
        <taxon>Cyprinodontiformes</taxon>
        <taxon>Goodeidae</taxon>
        <taxon>Xenoophorus</taxon>
    </lineage>
</organism>